<organism evidence="1 2">
    <name type="scientific">Piedraia hortae CBS 480.64</name>
    <dbReference type="NCBI Taxonomy" id="1314780"/>
    <lineage>
        <taxon>Eukaryota</taxon>
        <taxon>Fungi</taxon>
        <taxon>Dikarya</taxon>
        <taxon>Ascomycota</taxon>
        <taxon>Pezizomycotina</taxon>
        <taxon>Dothideomycetes</taxon>
        <taxon>Dothideomycetidae</taxon>
        <taxon>Capnodiales</taxon>
        <taxon>Piedraiaceae</taxon>
        <taxon>Piedraia</taxon>
    </lineage>
</organism>
<evidence type="ECO:0000313" key="2">
    <source>
        <dbReference type="Proteomes" id="UP000799421"/>
    </source>
</evidence>
<gene>
    <name evidence="1" type="ORF">K470DRAFT_256009</name>
</gene>
<dbReference type="OrthoDB" id="7473876at2759"/>
<evidence type="ECO:0000313" key="1">
    <source>
        <dbReference type="EMBL" id="KAF2862374.1"/>
    </source>
</evidence>
<proteinExistence type="predicted"/>
<name>A0A6A7C4H9_9PEZI</name>
<keyword evidence="2" id="KW-1185">Reference proteome</keyword>
<reference evidence="1" key="1">
    <citation type="journal article" date="2020" name="Stud. Mycol.">
        <title>101 Dothideomycetes genomes: a test case for predicting lifestyles and emergence of pathogens.</title>
        <authorList>
            <person name="Haridas S."/>
            <person name="Albert R."/>
            <person name="Binder M."/>
            <person name="Bloem J."/>
            <person name="Labutti K."/>
            <person name="Salamov A."/>
            <person name="Andreopoulos B."/>
            <person name="Baker S."/>
            <person name="Barry K."/>
            <person name="Bills G."/>
            <person name="Bluhm B."/>
            <person name="Cannon C."/>
            <person name="Castanera R."/>
            <person name="Culley D."/>
            <person name="Daum C."/>
            <person name="Ezra D."/>
            <person name="Gonzalez J."/>
            <person name="Henrissat B."/>
            <person name="Kuo A."/>
            <person name="Liang C."/>
            <person name="Lipzen A."/>
            <person name="Lutzoni F."/>
            <person name="Magnuson J."/>
            <person name="Mondo S."/>
            <person name="Nolan M."/>
            <person name="Ohm R."/>
            <person name="Pangilinan J."/>
            <person name="Park H.-J."/>
            <person name="Ramirez L."/>
            <person name="Alfaro M."/>
            <person name="Sun H."/>
            <person name="Tritt A."/>
            <person name="Yoshinaga Y."/>
            <person name="Zwiers L.-H."/>
            <person name="Turgeon B."/>
            <person name="Goodwin S."/>
            <person name="Spatafora J."/>
            <person name="Crous P."/>
            <person name="Grigoriev I."/>
        </authorList>
    </citation>
    <scope>NUCLEOTIDE SEQUENCE</scope>
    <source>
        <strain evidence="1">CBS 480.64</strain>
    </source>
</reference>
<dbReference type="EMBL" id="MU005966">
    <property type="protein sequence ID" value="KAF2862374.1"/>
    <property type="molecule type" value="Genomic_DNA"/>
</dbReference>
<protein>
    <submittedName>
        <fullName evidence="1">Uncharacterized protein</fullName>
    </submittedName>
</protein>
<sequence length="61" mass="7137">MFSMLTFKMKPFCAYVEADLADKIHPHMPQQTMTLSRVETQNHFYGLTKPSSHDGMMRLFI</sequence>
<dbReference type="Proteomes" id="UP000799421">
    <property type="component" value="Unassembled WGS sequence"/>
</dbReference>
<accession>A0A6A7C4H9</accession>
<dbReference type="AlphaFoldDB" id="A0A6A7C4H9"/>